<evidence type="ECO:0000313" key="1">
    <source>
        <dbReference type="EMBL" id="GEW67371.1"/>
    </source>
</evidence>
<accession>A0A699GYQ5</accession>
<organism evidence="1">
    <name type="scientific">Tanacetum cinerariifolium</name>
    <name type="common">Dalmatian daisy</name>
    <name type="synonym">Chrysanthemum cinerariifolium</name>
    <dbReference type="NCBI Taxonomy" id="118510"/>
    <lineage>
        <taxon>Eukaryota</taxon>
        <taxon>Viridiplantae</taxon>
        <taxon>Streptophyta</taxon>
        <taxon>Embryophyta</taxon>
        <taxon>Tracheophyta</taxon>
        <taxon>Spermatophyta</taxon>
        <taxon>Magnoliopsida</taxon>
        <taxon>eudicotyledons</taxon>
        <taxon>Gunneridae</taxon>
        <taxon>Pentapetalae</taxon>
        <taxon>asterids</taxon>
        <taxon>campanulids</taxon>
        <taxon>Asterales</taxon>
        <taxon>Asteraceae</taxon>
        <taxon>Asteroideae</taxon>
        <taxon>Anthemideae</taxon>
        <taxon>Anthemidinae</taxon>
        <taxon>Tanacetum</taxon>
    </lineage>
</organism>
<reference evidence="1" key="1">
    <citation type="journal article" date="2019" name="Sci. Rep.">
        <title>Draft genome of Tanacetum cinerariifolium, the natural source of mosquito coil.</title>
        <authorList>
            <person name="Yamashiro T."/>
            <person name="Shiraishi A."/>
            <person name="Satake H."/>
            <person name="Nakayama K."/>
        </authorList>
    </citation>
    <scope>NUCLEOTIDE SEQUENCE</scope>
</reference>
<comment type="caution">
    <text evidence="1">The sequence shown here is derived from an EMBL/GenBank/DDBJ whole genome shotgun (WGS) entry which is preliminary data.</text>
</comment>
<sequence>MAFPEGHLANFHKIAYAKEMWEASKSRFGRNDESKKMQKYFLKQQFEGFSVSISEGLYKGYDRFQGDTGYNRNKAKDNGRRPAYQDDLKALVTIDGEDIDWSRHVEEDAQN</sequence>
<gene>
    <name evidence="1" type="ORF">Tci_239347</name>
</gene>
<dbReference type="EMBL" id="BKCJ010068667">
    <property type="protein sequence ID" value="GEW67371.1"/>
    <property type="molecule type" value="Genomic_DNA"/>
</dbReference>
<protein>
    <submittedName>
        <fullName evidence="1">Ribonuclease H-like domain-containing protein</fullName>
    </submittedName>
</protein>
<dbReference type="AlphaFoldDB" id="A0A699GYQ5"/>
<proteinExistence type="predicted"/>
<name>A0A699GYQ5_TANCI</name>